<gene>
    <name evidence="2" type="ORF">F4559_004174</name>
</gene>
<name>A0A7W7WWX2_9PSEU</name>
<sequence length="161" mass="16883">MCEYCGCLALTAIADLTREHDQVVTLISHIRAAHTGGDLAAMATAARQIAAVLGPHTAVEEQGLFPPLAAEFPDHIADLTAQHRHIESALGEATDGVPTDPTWPARLLDALHLLREHILAEQDGVFPAALSSLDTADWDAIEVIRARVGTTAAATTPASAG</sequence>
<dbReference type="Pfam" id="PF01814">
    <property type="entry name" value="Hemerythrin"/>
    <property type="match status" value="1"/>
</dbReference>
<dbReference type="Gene3D" id="1.20.120.520">
    <property type="entry name" value="nmb1532 protein domain like"/>
    <property type="match status" value="1"/>
</dbReference>
<dbReference type="RefSeq" id="WP_184671065.1">
    <property type="nucleotide sequence ID" value="NZ_BAABAI010000022.1"/>
</dbReference>
<evidence type="ECO:0000259" key="1">
    <source>
        <dbReference type="Pfam" id="PF01814"/>
    </source>
</evidence>
<organism evidence="2 3">
    <name type="scientific">Saccharothrix violaceirubra</name>
    <dbReference type="NCBI Taxonomy" id="413306"/>
    <lineage>
        <taxon>Bacteria</taxon>
        <taxon>Bacillati</taxon>
        <taxon>Actinomycetota</taxon>
        <taxon>Actinomycetes</taxon>
        <taxon>Pseudonocardiales</taxon>
        <taxon>Pseudonocardiaceae</taxon>
        <taxon>Saccharothrix</taxon>
    </lineage>
</organism>
<reference evidence="2 3" key="1">
    <citation type="submission" date="2020-08" db="EMBL/GenBank/DDBJ databases">
        <title>Sequencing the genomes of 1000 actinobacteria strains.</title>
        <authorList>
            <person name="Klenk H.-P."/>
        </authorList>
    </citation>
    <scope>NUCLEOTIDE SEQUENCE [LARGE SCALE GENOMIC DNA]</scope>
    <source>
        <strain evidence="2 3">DSM 45084</strain>
    </source>
</reference>
<dbReference type="InterPro" id="IPR012312">
    <property type="entry name" value="Hemerythrin-like"/>
</dbReference>
<evidence type="ECO:0000313" key="3">
    <source>
        <dbReference type="Proteomes" id="UP000542674"/>
    </source>
</evidence>
<dbReference type="AlphaFoldDB" id="A0A7W7WWX2"/>
<dbReference type="Proteomes" id="UP000542674">
    <property type="component" value="Unassembled WGS sequence"/>
</dbReference>
<evidence type="ECO:0000313" key="2">
    <source>
        <dbReference type="EMBL" id="MBB4966815.1"/>
    </source>
</evidence>
<accession>A0A7W7WWX2</accession>
<dbReference type="EMBL" id="JACHJS010000001">
    <property type="protein sequence ID" value="MBB4966815.1"/>
    <property type="molecule type" value="Genomic_DNA"/>
</dbReference>
<protein>
    <submittedName>
        <fullName evidence="2">Hemerythrin-like domain-containing protein</fullName>
    </submittedName>
</protein>
<keyword evidence="3" id="KW-1185">Reference proteome</keyword>
<comment type="caution">
    <text evidence="2">The sequence shown here is derived from an EMBL/GenBank/DDBJ whole genome shotgun (WGS) entry which is preliminary data.</text>
</comment>
<feature type="domain" description="Hemerythrin-like" evidence="1">
    <location>
        <begin position="12"/>
        <end position="129"/>
    </location>
</feature>
<proteinExistence type="predicted"/>